<accession>A0A2N5HFM1</accession>
<dbReference type="SMART" id="SM00342">
    <property type="entry name" value="HTH_ARAC"/>
    <property type="match status" value="1"/>
</dbReference>
<evidence type="ECO:0000256" key="1">
    <source>
        <dbReference type="ARBA" id="ARBA00023015"/>
    </source>
</evidence>
<dbReference type="PRINTS" id="PR00032">
    <property type="entry name" value="HTHARAC"/>
</dbReference>
<dbReference type="SUPFAM" id="SSF52172">
    <property type="entry name" value="CheY-like"/>
    <property type="match status" value="1"/>
</dbReference>
<protein>
    <recommendedName>
        <fullName evidence="9">DNA-binding response regulator</fullName>
    </recommendedName>
</protein>
<dbReference type="Pfam" id="PF00072">
    <property type="entry name" value="Response_reg"/>
    <property type="match status" value="1"/>
</dbReference>
<dbReference type="PANTHER" id="PTHR43280">
    <property type="entry name" value="ARAC-FAMILY TRANSCRIPTIONAL REGULATOR"/>
    <property type="match status" value="1"/>
</dbReference>
<feature type="domain" description="Response regulatory" evidence="6">
    <location>
        <begin position="4"/>
        <end position="121"/>
    </location>
</feature>
<keyword evidence="1" id="KW-0805">Transcription regulation</keyword>
<evidence type="ECO:0000259" key="6">
    <source>
        <dbReference type="PROSITE" id="PS50110"/>
    </source>
</evidence>
<dbReference type="PROSITE" id="PS01124">
    <property type="entry name" value="HTH_ARAC_FAMILY_2"/>
    <property type="match status" value="1"/>
</dbReference>
<evidence type="ECO:0000256" key="3">
    <source>
        <dbReference type="ARBA" id="ARBA00023163"/>
    </source>
</evidence>
<proteinExistence type="predicted"/>
<keyword evidence="4" id="KW-0597">Phosphoprotein</keyword>
<comment type="caution">
    <text evidence="7">The sequence shown here is derived from an EMBL/GenBank/DDBJ whole genome shotgun (WGS) entry which is preliminary data.</text>
</comment>
<sequence>MVYKVLIADDEPLILKNLTQIIDWSALNCMVAGTAQNGHEALEVLKKERIDLVLTDISMPGMTGIDLLKQIQQIPYKPITLLISGYDDFEYAREGIKNNALDYILKPIDYDELQECIERAIAKLNQQKQNEYEYEKFLIYELITTEKTDPEVPEKEQSYIAIALKSFEKNLETIVQQIQKKPYVYRMSEEEVIIVVTRPDVSLKEYAVDLAQQILHKMSQKCIVSIGEPVNCLLDVKKSVNHARELLKFDAFTKHAIITDELIKQEYKPKQTAADLMDDAIAYIKSHFEQDLGIEQVAERVGLSVSYFSNLFKQRTGVTFLEYLTNVRVDYACLLLENLELKTYEIAEKVGYTDQRYFSQVFKKKMNQTPSEYRKMFK</sequence>
<dbReference type="AlphaFoldDB" id="A0A2N5HFM1"/>
<reference evidence="7 8" key="1">
    <citation type="submission" date="2017-11" db="EMBL/GenBank/DDBJ databases">
        <title>Comparitive Functional Genomics of Dry Heat Resistant strains isolated from the Viking Spacecraft.</title>
        <authorList>
            <person name="Seuylemezian A."/>
            <person name="Cooper K."/>
            <person name="Vaishampayan P."/>
        </authorList>
    </citation>
    <scope>NUCLEOTIDE SEQUENCE [LARGE SCALE GENOMIC DNA]</scope>
    <source>
        <strain evidence="7 8">V32-6</strain>
    </source>
</reference>
<dbReference type="PANTHER" id="PTHR43280:SF2">
    <property type="entry name" value="HTH-TYPE TRANSCRIPTIONAL REGULATOR EXSA"/>
    <property type="match status" value="1"/>
</dbReference>
<dbReference type="RefSeq" id="WP_101648200.1">
    <property type="nucleotide sequence ID" value="NZ_PGVE01000044.1"/>
</dbReference>
<keyword evidence="8" id="KW-1185">Reference proteome</keyword>
<dbReference type="EMBL" id="PGVE01000044">
    <property type="protein sequence ID" value="PLS04273.1"/>
    <property type="molecule type" value="Genomic_DNA"/>
</dbReference>
<feature type="modified residue" description="4-aspartylphosphate" evidence="4">
    <location>
        <position position="56"/>
    </location>
</feature>
<evidence type="ECO:0000313" key="8">
    <source>
        <dbReference type="Proteomes" id="UP000234950"/>
    </source>
</evidence>
<organism evidence="7 8">
    <name type="scientific">Neobacillus cucumis</name>
    <dbReference type="NCBI Taxonomy" id="1740721"/>
    <lineage>
        <taxon>Bacteria</taxon>
        <taxon>Bacillati</taxon>
        <taxon>Bacillota</taxon>
        <taxon>Bacilli</taxon>
        <taxon>Bacillales</taxon>
        <taxon>Bacillaceae</taxon>
        <taxon>Neobacillus</taxon>
    </lineage>
</organism>
<name>A0A2N5HFM1_9BACI</name>
<dbReference type="Gene3D" id="3.40.50.2300">
    <property type="match status" value="1"/>
</dbReference>
<keyword evidence="3" id="KW-0804">Transcription</keyword>
<dbReference type="Proteomes" id="UP000234950">
    <property type="component" value="Unassembled WGS sequence"/>
</dbReference>
<dbReference type="GO" id="GO:0043565">
    <property type="term" value="F:sequence-specific DNA binding"/>
    <property type="evidence" value="ECO:0007669"/>
    <property type="project" value="InterPro"/>
</dbReference>
<gene>
    <name evidence="7" type="ORF">CVD27_12290</name>
</gene>
<dbReference type="CDD" id="cd17536">
    <property type="entry name" value="REC_YesN-like"/>
    <property type="match status" value="1"/>
</dbReference>
<evidence type="ECO:0000259" key="5">
    <source>
        <dbReference type="PROSITE" id="PS01124"/>
    </source>
</evidence>
<dbReference type="PROSITE" id="PS50110">
    <property type="entry name" value="RESPONSE_REGULATORY"/>
    <property type="match status" value="1"/>
</dbReference>
<dbReference type="GO" id="GO:0003700">
    <property type="term" value="F:DNA-binding transcription factor activity"/>
    <property type="evidence" value="ECO:0007669"/>
    <property type="project" value="InterPro"/>
</dbReference>
<keyword evidence="2" id="KW-0238">DNA-binding</keyword>
<dbReference type="Gene3D" id="1.10.10.60">
    <property type="entry name" value="Homeodomain-like"/>
    <property type="match status" value="2"/>
</dbReference>
<evidence type="ECO:0000256" key="4">
    <source>
        <dbReference type="PROSITE-ProRule" id="PRU00169"/>
    </source>
</evidence>
<dbReference type="OrthoDB" id="342399at2"/>
<dbReference type="InterPro" id="IPR020449">
    <property type="entry name" value="Tscrpt_reg_AraC-type_HTH"/>
</dbReference>
<evidence type="ECO:0000313" key="7">
    <source>
        <dbReference type="EMBL" id="PLS04273.1"/>
    </source>
</evidence>
<dbReference type="SUPFAM" id="SSF46689">
    <property type="entry name" value="Homeodomain-like"/>
    <property type="match status" value="2"/>
</dbReference>
<dbReference type="Pfam" id="PF12833">
    <property type="entry name" value="HTH_18"/>
    <property type="match status" value="1"/>
</dbReference>
<dbReference type="GO" id="GO:0000160">
    <property type="term" value="P:phosphorelay signal transduction system"/>
    <property type="evidence" value="ECO:0007669"/>
    <property type="project" value="InterPro"/>
</dbReference>
<dbReference type="InterPro" id="IPR011006">
    <property type="entry name" value="CheY-like_superfamily"/>
</dbReference>
<dbReference type="InterPro" id="IPR001789">
    <property type="entry name" value="Sig_transdc_resp-reg_receiver"/>
</dbReference>
<dbReference type="InterPro" id="IPR009057">
    <property type="entry name" value="Homeodomain-like_sf"/>
</dbReference>
<feature type="domain" description="HTH araC/xylS-type" evidence="5">
    <location>
        <begin position="278"/>
        <end position="376"/>
    </location>
</feature>
<evidence type="ECO:0008006" key="9">
    <source>
        <dbReference type="Google" id="ProtNLM"/>
    </source>
</evidence>
<evidence type="ECO:0000256" key="2">
    <source>
        <dbReference type="ARBA" id="ARBA00023125"/>
    </source>
</evidence>
<dbReference type="InterPro" id="IPR018060">
    <property type="entry name" value="HTH_AraC"/>
</dbReference>
<dbReference type="SMART" id="SM00448">
    <property type="entry name" value="REC"/>
    <property type="match status" value="1"/>
</dbReference>